<feature type="region of interest" description="Disordered" evidence="1">
    <location>
        <begin position="170"/>
        <end position="194"/>
    </location>
</feature>
<dbReference type="OrthoDB" id="1880037at2759"/>
<feature type="compositionally biased region" description="Pro residues" evidence="1">
    <location>
        <begin position="34"/>
        <end position="43"/>
    </location>
</feature>
<dbReference type="PANTHER" id="PTHR33672">
    <property type="entry name" value="YCF3-INTERACTING PROTEIN 1, CHLOROPLASTIC"/>
    <property type="match status" value="1"/>
</dbReference>
<accession>A0A5P1F915</accession>
<feature type="region of interest" description="Disordered" evidence="1">
    <location>
        <begin position="89"/>
        <end position="138"/>
    </location>
</feature>
<dbReference type="GO" id="GO:0009535">
    <property type="term" value="C:chloroplast thylakoid membrane"/>
    <property type="evidence" value="ECO:0007669"/>
    <property type="project" value="InterPro"/>
</dbReference>
<name>A0A5P1F915_ASPOF</name>
<dbReference type="Proteomes" id="UP000243459">
    <property type="component" value="Chromosome 3"/>
</dbReference>
<gene>
    <name evidence="2" type="ORF">A4U43_C03F11050</name>
</gene>
<organism evidence="2 3">
    <name type="scientific">Asparagus officinalis</name>
    <name type="common">Garden asparagus</name>
    <dbReference type="NCBI Taxonomy" id="4686"/>
    <lineage>
        <taxon>Eukaryota</taxon>
        <taxon>Viridiplantae</taxon>
        <taxon>Streptophyta</taxon>
        <taxon>Embryophyta</taxon>
        <taxon>Tracheophyta</taxon>
        <taxon>Spermatophyta</taxon>
        <taxon>Magnoliopsida</taxon>
        <taxon>Liliopsida</taxon>
        <taxon>Asparagales</taxon>
        <taxon>Asparagaceae</taxon>
        <taxon>Asparagoideae</taxon>
        <taxon>Asparagus</taxon>
    </lineage>
</organism>
<dbReference type="AlphaFoldDB" id="A0A5P1F915"/>
<evidence type="ECO:0000313" key="2">
    <source>
        <dbReference type="EMBL" id="ONK74878.1"/>
    </source>
</evidence>
<feature type="compositionally biased region" description="Polar residues" evidence="1">
    <location>
        <begin position="52"/>
        <end position="74"/>
    </location>
</feature>
<dbReference type="PANTHER" id="PTHR33672:SF24">
    <property type="entry name" value="OS01G0798600 PROTEIN"/>
    <property type="match status" value="1"/>
</dbReference>
<evidence type="ECO:0000313" key="3">
    <source>
        <dbReference type="Proteomes" id="UP000243459"/>
    </source>
</evidence>
<dbReference type="GO" id="GO:0080183">
    <property type="term" value="P:response to photooxidative stress"/>
    <property type="evidence" value="ECO:0007669"/>
    <property type="project" value="InterPro"/>
</dbReference>
<protein>
    <submittedName>
        <fullName evidence="2">Uncharacterized protein</fullName>
    </submittedName>
</protein>
<feature type="compositionally biased region" description="Acidic residues" evidence="1">
    <location>
        <begin position="175"/>
        <end position="188"/>
    </location>
</feature>
<dbReference type="GO" id="GO:0048564">
    <property type="term" value="P:photosystem I assembly"/>
    <property type="evidence" value="ECO:0007669"/>
    <property type="project" value="InterPro"/>
</dbReference>
<dbReference type="EMBL" id="CM007383">
    <property type="protein sequence ID" value="ONK74878.1"/>
    <property type="molecule type" value="Genomic_DNA"/>
</dbReference>
<feature type="region of interest" description="Disordered" evidence="1">
    <location>
        <begin position="1"/>
        <end position="74"/>
    </location>
</feature>
<sequence length="323" mass="36107">MVSSKIFGEEEDEEDELNTNAEKQISVDPMSLQHPPPILPPLIKPKFISASLPGSATSSPEFNSSGSNGFKKWSSQAQMLHPAFHQALARQQSMTLSRSKSCGDGRSSQPSDEFDILSRKQHGFPDRPPKFSISESSSTVYQEMTPQKEEEFKCGALCLFVPGFAKKKQERAKEEQDEENDEDETEAKEEERASRVASLEKFECASWSSSIILSDVEDDYEDGINAYFDLPLELIRGGGGHDTHSPVNTAFVFDREPKGVLKKSNSRSRKSVECSHRHVRFSTSSPMLYPPSPDSGCMTPRFFRPGEELHAALREAQNAYLNF</sequence>
<proteinExistence type="predicted"/>
<keyword evidence="3" id="KW-1185">Reference proteome</keyword>
<evidence type="ECO:0000256" key="1">
    <source>
        <dbReference type="SAM" id="MobiDB-lite"/>
    </source>
</evidence>
<dbReference type="Gramene" id="ONK74878">
    <property type="protein sequence ID" value="ONK74878"/>
    <property type="gene ID" value="A4U43_C03F11050"/>
</dbReference>
<reference evidence="3" key="1">
    <citation type="journal article" date="2017" name="Nat. Commun.">
        <title>The asparagus genome sheds light on the origin and evolution of a young Y chromosome.</title>
        <authorList>
            <person name="Harkess A."/>
            <person name="Zhou J."/>
            <person name="Xu C."/>
            <person name="Bowers J.E."/>
            <person name="Van der Hulst R."/>
            <person name="Ayyampalayam S."/>
            <person name="Mercati F."/>
            <person name="Riccardi P."/>
            <person name="McKain M.R."/>
            <person name="Kakrana A."/>
            <person name="Tang H."/>
            <person name="Ray J."/>
            <person name="Groenendijk J."/>
            <person name="Arikit S."/>
            <person name="Mathioni S.M."/>
            <person name="Nakano M."/>
            <person name="Shan H."/>
            <person name="Telgmann-Rauber A."/>
            <person name="Kanno A."/>
            <person name="Yue Z."/>
            <person name="Chen H."/>
            <person name="Li W."/>
            <person name="Chen Y."/>
            <person name="Xu X."/>
            <person name="Zhang Y."/>
            <person name="Luo S."/>
            <person name="Chen H."/>
            <person name="Gao J."/>
            <person name="Mao Z."/>
            <person name="Pires J.C."/>
            <person name="Luo M."/>
            <person name="Kudrna D."/>
            <person name="Wing R.A."/>
            <person name="Meyers B.C."/>
            <person name="Yi K."/>
            <person name="Kong H."/>
            <person name="Lavrijsen P."/>
            <person name="Sunseri F."/>
            <person name="Falavigna A."/>
            <person name="Ye Y."/>
            <person name="Leebens-Mack J.H."/>
            <person name="Chen G."/>
        </authorList>
    </citation>
    <scope>NUCLEOTIDE SEQUENCE [LARGE SCALE GENOMIC DNA]</scope>
    <source>
        <strain evidence="3">cv. DH0086</strain>
    </source>
</reference>
<dbReference type="InterPro" id="IPR040340">
    <property type="entry name" value="CEST/Y3IP1"/>
</dbReference>
<feature type="compositionally biased region" description="Polar residues" evidence="1">
    <location>
        <begin position="89"/>
        <end position="111"/>
    </location>
</feature>
<dbReference type="OMA" id="FDLWLIQ"/>